<reference evidence="3 4" key="1">
    <citation type="submission" date="2019-12" db="EMBL/GenBank/DDBJ databases">
        <title>Novel species isolated from a subtropical stream in China.</title>
        <authorList>
            <person name="Lu H."/>
        </authorList>
    </citation>
    <scope>NUCLEOTIDE SEQUENCE [LARGE SCALE GENOMIC DNA]</scope>
    <source>
        <strain evidence="3 4">FT55W</strain>
    </source>
</reference>
<dbReference type="AlphaFoldDB" id="A0A7X4GR18"/>
<feature type="chain" id="PRO_5031146843" evidence="1">
    <location>
        <begin position="20"/>
        <end position="204"/>
    </location>
</feature>
<dbReference type="Pfam" id="PF07589">
    <property type="entry name" value="PEP-CTERM"/>
    <property type="match status" value="1"/>
</dbReference>
<dbReference type="RefSeq" id="WP_161014900.1">
    <property type="nucleotide sequence ID" value="NZ_WWCK01000004.1"/>
</dbReference>
<gene>
    <name evidence="3" type="ORF">GTP45_14845</name>
</gene>
<evidence type="ECO:0000313" key="4">
    <source>
        <dbReference type="Proteomes" id="UP000450012"/>
    </source>
</evidence>
<keyword evidence="1" id="KW-0732">Signal</keyword>
<dbReference type="NCBIfam" id="TIGR02595">
    <property type="entry name" value="PEP_CTERM"/>
    <property type="match status" value="1"/>
</dbReference>
<proteinExistence type="predicted"/>
<protein>
    <submittedName>
        <fullName evidence="3">DUF4082 domain-containing protein</fullName>
    </submittedName>
</protein>
<comment type="caution">
    <text evidence="3">The sequence shown here is derived from an EMBL/GenBank/DDBJ whole genome shotgun (WGS) entry which is preliminary data.</text>
</comment>
<sequence length="204" mass="21495">MSKHLAAVALAFASLTTNAATIHPLGDQLPVGFSTNNYFSGNARGWEFTAGVAGISVSELGIAPVSSGSYTVSLWDVATQSVLAQTTISNVSGEQWNWANLTTPVALTMGASYLVMGIGNDSGQSYYYGSGLPSSWYPTGDINYTRMMYCNGCTANSYPYDTLSGYQYGVVDIGYTVNAVPEPSTYAMLGLGALVVGLAIRRKS</sequence>
<keyword evidence="4" id="KW-1185">Reference proteome</keyword>
<feature type="domain" description="Ice-binding protein C-terminal" evidence="2">
    <location>
        <begin position="179"/>
        <end position="203"/>
    </location>
</feature>
<name>A0A7X4GR18_9BURK</name>
<evidence type="ECO:0000259" key="2">
    <source>
        <dbReference type="Pfam" id="PF07589"/>
    </source>
</evidence>
<dbReference type="InterPro" id="IPR013424">
    <property type="entry name" value="Ice-binding_C"/>
</dbReference>
<dbReference type="Proteomes" id="UP000450012">
    <property type="component" value="Unassembled WGS sequence"/>
</dbReference>
<evidence type="ECO:0000256" key="1">
    <source>
        <dbReference type="SAM" id="SignalP"/>
    </source>
</evidence>
<organism evidence="3 4">
    <name type="scientific">Duganella rivi</name>
    <dbReference type="NCBI Taxonomy" id="2666083"/>
    <lineage>
        <taxon>Bacteria</taxon>
        <taxon>Pseudomonadati</taxon>
        <taxon>Pseudomonadota</taxon>
        <taxon>Betaproteobacteria</taxon>
        <taxon>Burkholderiales</taxon>
        <taxon>Oxalobacteraceae</taxon>
        <taxon>Telluria group</taxon>
        <taxon>Duganella</taxon>
    </lineage>
</organism>
<accession>A0A7X4GR18</accession>
<evidence type="ECO:0000313" key="3">
    <source>
        <dbReference type="EMBL" id="MYM68100.1"/>
    </source>
</evidence>
<feature type="signal peptide" evidence="1">
    <location>
        <begin position="1"/>
        <end position="19"/>
    </location>
</feature>
<dbReference type="EMBL" id="WWCK01000004">
    <property type="protein sequence ID" value="MYM68100.1"/>
    <property type="molecule type" value="Genomic_DNA"/>
</dbReference>